<gene>
    <name evidence="10" type="ORF">TWF106_002015</name>
</gene>
<reference evidence="10 11" key="1">
    <citation type="submission" date="2019-06" db="EMBL/GenBank/DDBJ databases">
        <authorList>
            <person name="Palmer J.M."/>
        </authorList>
    </citation>
    <scope>NUCLEOTIDE SEQUENCE [LARGE SCALE GENOMIC DNA]</scope>
    <source>
        <strain evidence="10 11">TWF106</strain>
    </source>
</reference>
<dbReference type="EMBL" id="WIWS01000136">
    <property type="protein sequence ID" value="KAF3203331.1"/>
    <property type="molecule type" value="Genomic_DNA"/>
</dbReference>
<evidence type="ECO:0000259" key="8">
    <source>
        <dbReference type="Pfam" id="PF14630"/>
    </source>
</evidence>
<evidence type="ECO:0000313" key="10">
    <source>
        <dbReference type="EMBL" id="KAF3203331.1"/>
    </source>
</evidence>
<evidence type="ECO:0000313" key="11">
    <source>
        <dbReference type="Proteomes" id="UP000472727"/>
    </source>
</evidence>
<dbReference type="Proteomes" id="UP000472727">
    <property type="component" value="Unassembled WGS sequence"/>
</dbReference>
<dbReference type="PANTHER" id="PTHR12705:SF0">
    <property type="entry name" value="ORIGIN RECOGNITION COMPLEX SUBUNIT 5"/>
    <property type="match status" value="1"/>
</dbReference>
<dbReference type="InterPro" id="IPR041664">
    <property type="entry name" value="AAA_16"/>
</dbReference>
<evidence type="ECO:0000256" key="3">
    <source>
        <dbReference type="ARBA" id="ARBA00022705"/>
    </source>
</evidence>
<dbReference type="GO" id="GO:0003688">
    <property type="term" value="F:DNA replication origin binding"/>
    <property type="evidence" value="ECO:0007669"/>
    <property type="project" value="TreeGrafter"/>
</dbReference>
<keyword evidence="4" id="KW-0547">Nucleotide-binding</keyword>
<protein>
    <submittedName>
        <fullName evidence="10">Uncharacterized protein</fullName>
    </submittedName>
</protein>
<dbReference type="InterPro" id="IPR020796">
    <property type="entry name" value="ORC5"/>
</dbReference>
<organism evidence="10 11">
    <name type="scientific">Orbilia oligospora</name>
    <name type="common">Nematode-trapping fungus</name>
    <name type="synonym">Arthrobotrys oligospora</name>
    <dbReference type="NCBI Taxonomy" id="2813651"/>
    <lineage>
        <taxon>Eukaryota</taxon>
        <taxon>Fungi</taxon>
        <taxon>Dikarya</taxon>
        <taxon>Ascomycota</taxon>
        <taxon>Pezizomycotina</taxon>
        <taxon>Orbiliomycetes</taxon>
        <taxon>Orbiliales</taxon>
        <taxon>Orbiliaceae</taxon>
        <taxon>Orbilia</taxon>
    </lineage>
</organism>
<feature type="domain" description="Orc1-like AAA ATPase" evidence="7">
    <location>
        <begin position="11"/>
        <end position="156"/>
    </location>
</feature>
<proteinExistence type="inferred from homology"/>
<dbReference type="PANTHER" id="PTHR12705">
    <property type="entry name" value="ORIGIN RECOGNITION COMPLEX SUBUNIT 5"/>
    <property type="match status" value="1"/>
</dbReference>
<evidence type="ECO:0000259" key="7">
    <source>
        <dbReference type="Pfam" id="PF13191"/>
    </source>
</evidence>
<evidence type="ECO:0000256" key="1">
    <source>
        <dbReference type="ARBA" id="ARBA00004123"/>
    </source>
</evidence>
<dbReference type="InterPro" id="IPR027417">
    <property type="entry name" value="P-loop_NTPase"/>
</dbReference>
<accession>A0A7C8Q9B3</accession>
<dbReference type="Pfam" id="PF21639">
    <property type="entry name" value="ORC5_lid"/>
    <property type="match status" value="1"/>
</dbReference>
<feature type="domain" description="ORC5 lid" evidence="9">
    <location>
        <begin position="217"/>
        <end position="271"/>
    </location>
</feature>
<evidence type="ECO:0000259" key="9">
    <source>
        <dbReference type="Pfam" id="PF21639"/>
    </source>
</evidence>
<dbReference type="InterPro" id="IPR048866">
    <property type="entry name" value="ORC5_lid"/>
</dbReference>
<evidence type="ECO:0000256" key="6">
    <source>
        <dbReference type="ARBA" id="ARBA00023242"/>
    </source>
</evidence>
<comment type="caution">
    <text evidence="10">The sequence shown here is derived from an EMBL/GenBank/DDBJ whole genome shotgun (WGS) entry which is preliminary data.</text>
</comment>
<dbReference type="AlphaFoldDB" id="A0A7C8Q9B3"/>
<dbReference type="GO" id="GO:0006270">
    <property type="term" value="P:DNA replication initiation"/>
    <property type="evidence" value="ECO:0007669"/>
    <property type="project" value="TreeGrafter"/>
</dbReference>
<dbReference type="Gene3D" id="3.40.50.300">
    <property type="entry name" value="P-loop containing nucleotide triphosphate hydrolases"/>
    <property type="match status" value="1"/>
</dbReference>
<comment type="subcellular location">
    <subcellularLocation>
        <location evidence="1">Nucleus</location>
    </subcellularLocation>
</comment>
<name>A0A7C8Q9B3_ORBOL</name>
<dbReference type="Pfam" id="PF14630">
    <property type="entry name" value="ORC5_C"/>
    <property type="match status" value="1"/>
</dbReference>
<evidence type="ECO:0000256" key="5">
    <source>
        <dbReference type="ARBA" id="ARBA00022840"/>
    </source>
</evidence>
<dbReference type="SUPFAM" id="SSF52540">
    <property type="entry name" value="P-loop containing nucleoside triphosphate hydrolases"/>
    <property type="match status" value="1"/>
</dbReference>
<keyword evidence="5" id="KW-0067">ATP-binding</keyword>
<sequence length="448" mass="50256">MTGPLESLNARFPCRERQIDGLAALLGQDDIPAPPVLVLYGTEATGKSTIVKAVLEQFEIPYAYVSCKECITARHVFEKAYTSCDALISPSNGEEKGRQIRPDSVNALAGQLQKLIPSSGKIVLVLDAIDKQREVTPTMLSGLARIGEVIKNLTVIMIVTVSSTRLLNISEPPSIYFPAYNKEECVKILSLSPKSIFEVDEEDEYSEEMEQEDRWLWAQCCSAVWDIMGKYAARNLNALKDVVDELWPSLIQPIVDNEYGTRDFPKLFNRLKNEKLRNSEESYVSMQITRAPVDTATDATPLVPNLGAHDLPYFSKYLLCAAYLASFNTARYDTRYFSKLAEGLSKRKRGRKKKNTSRQLNRKHLGPRPFQLERMLAIFQSILPSSVLSSVDIGSQIATLNSLRLIRKVSNVASATDASSKWRVNVGYEYVKVVGRSVKFDLETHLEE</sequence>
<evidence type="ECO:0000256" key="2">
    <source>
        <dbReference type="ARBA" id="ARBA00006269"/>
    </source>
</evidence>
<evidence type="ECO:0000256" key="4">
    <source>
        <dbReference type="ARBA" id="ARBA00022741"/>
    </source>
</evidence>
<keyword evidence="6" id="KW-0539">Nucleus</keyword>
<dbReference type="InterPro" id="IPR047088">
    <property type="entry name" value="ORC5_C"/>
</dbReference>
<keyword evidence="3" id="KW-0235">DNA replication</keyword>
<comment type="similarity">
    <text evidence="2">Belongs to the ORC5 family.</text>
</comment>
<dbReference type="GO" id="GO:0005664">
    <property type="term" value="C:nuclear origin of replication recognition complex"/>
    <property type="evidence" value="ECO:0007669"/>
    <property type="project" value="TreeGrafter"/>
</dbReference>
<feature type="domain" description="Origin recognition complex subunit 5 C-terminal" evidence="8">
    <location>
        <begin position="311"/>
        <end position="446"/>
    </location>
</feature>
<dbReference type="Pfam" id="PF13191">
    <property type="entry name" value="AAA_16"/>
    <property type="match status" value="1"/>
</dbReference>